<gene>
    <name evidence="1" type="ORF">Pc22g16650</name>
    <name evidence="1" type="ORF">PCH_Pc22g16650</name>
</gene>
<organism evidence="1 2">
    <name type="scientific">Penicillium rubens (strain ATCC 28089 / DSM 1075 / NRRL 1951 / Wisconsin 54-1255)</name>
    <name type="common">Penicillium chrysogenum</name>
    <dbReference type="NCBI Taxonomy" id="500485"/>
    <lineage>
        <taxon>Eukaryota</taxon>
        <taxon>Fungi</taxon>
        <taxon>Dikarya</taxon>
        <taxon>Ascomycota</taxon>
        <taxon>Pezizomycotina</taxon>
        <taxon>Eurotiomycetes</taxon>
        <taxon>Eurotiomycetidae</taxon>
        <taxon>Eurotiales</taxon>
        <taxon>Aspergillaceae</taxon>
        <taxon>Penicillium</taxon>
        <taxon>Penicillium chrysogenum species complex</taxon>
    </lineage>
</organism>
<sequence>MKCPIAIAPGFLYVAPLFCTKPFNVDCSTEPDCADQTVLDRQSNCSARSYGLGSSSMLQCSHHKLQLPLSEYSRTARQELIHYSSRNSKALDPRPRKLPLCYIAFPTHQRNTELALPFSSNAAAFSPTTSFSLR</sequence>
<dbReference type="EMBL" id="AM920437">
    <property type="protein sequence ID" value="CAP98953.1"/>
    <property type="molecule type" value="Genomic_DNA"/>
</dbReference>
<name>B6HRJ8_PENRW</name>
<dbReference type="HOGENOM" id="CLU_1896917_0_0_1"/>
<proteinExistence type="predicted"/>
<accession>B6HRJ8</accession>
<keyword evidence="2" id="KW-1185">Reference proteome</keyword>
<dbReference type="AlphaFoldDB" id="B6HRJ8"/>
<evidence type="ECO:0000313" key="2">
    <source>
        <dbReference type="Proteomes" id="UP000000724"/>
    </source>
</evidence>
<evidence type="ECO:0000313" key="1">
    <source>
        <dbReference type="EMBL" id="CAP98953.1"/>
    </source>
</evidence>
<dbReference type="VEuPathDB" id="FungiDB:PCH_Pc22g16650"/>
<dbReference type="Proteomes" id="UP000000724">
    <property type="component" value="Contig Pc00c22"/>
</dbReference>
<reference evidence="1 2" key="1">
    <citation type="journal article" date="2008" name="Nat. Biotechnol.">
        <title>Genome sequencing and analysis of the filamentous fungus Penicillium chrysogenum.</title>
        <authorList>
            <person name="van den Berg M.A."/>
            <person name="Albang R."/>
            <person name="Albermann K."/>
            <person name="Badger J.H."/>
            <person name="Daran J.-M."/>
            <person name="Driessen A.J.M."/>
            <person name="Garcia-Estrada C."/>
            <person name="Fedorova N.D."/>
            <person name="Harris D.M."/>
            <person name="Heijne W.H.M."/>
            <person name="Joardar V.S."/>
            <person name="Kiel J.A.K.W."/>
            <person name="Kovalchuk A."/>
            <person name="Martin J.F."/>
            <person name="Nierman W.C."/>
            <person name="Nijland J.G."/>
            <person name="Pronk J.T."/>
            <person name="Roubos J.A."/>
            <person name="van der Klei I.J."/>
            <person name="van Peij N.N.M.E."/>
            <person name="Veenhuis M."/>
            <person name="von Doehren H."/>
            <person name="Wagner C."/>
            <person name="Wortman J.R."/>
            <person name="Bovenberg R.A.L."/>
        </authorList>
    </citation>
    <scope>NUCLEOTIDE SEQUENCE [LARGE SCALE GENOMIC DNA]</scope>
    <source>
        <strain evidence="2">ATCC 28089 / DSM 1075 / NRRL 1951 / Wisconsin 54-1255</strain>
    </source>
</reference>
<protein>
    <submittedName>
        <fullName evidence="1">Uncharacterized protein</fullName>
    </submittedName>
</protein>